<gene>
    <name evidence="2" type="ORF">V8G54_006979</name>
</gene>
<feature type="region of interest" description="Disordered" evidence="1">
    <location>
        <begin position="469"/>
        <end position="489"/>
    </location>
</feature>
<feature type="region of interest" description="Disordered" evidence="1">
    <location>
        <begin position="61"/>
        <end position="132"/>
    </location>
</feature>
<accession>A0AAQ3P376</accession>
<name>A0AAQ3P376_VIGMU</name>
<evidence type="ECO:0000313" key="3">
    <source>
        <dbReference type="Proteomes" id="UP001374535"/>
    </source>
</evidence>
<feature type="region of interest" description="Disordered" evidence="1">
    <location>
        <begin position="418"/>
        <end position="445"/>
    </location>
</feature>
<dbReference type="AlphaFoldDB" id="A0AAQ3P376"/>
<protein>
    <submittedName>
        <fullName evidence="2">Uncharacterized protein</fullName>
    </submittedName>
</protein>
<proteinExistence type="predicted"/>
<sequence>MIICFVQCFREVLQAGASSHRFANDGHRRHSFNNHDMSSSCLQRLPAMVEWSFSRLGSVHSPRSSQFSWPPPPAQASLKWRKERHGPQYNSSHTKLEPDSVHGTQYGGLAENREPNTHRWNRIPPEERSATKWATENSDAVTGYNSCVICEQMGNRILLGSHASILQRSGTAYSSCVTEYAVAKLRAFLLFTESFLFNACVKQLPKLRESLQPWEALLVNVQYQWETALLYEYGKLFFFTRFNLSSWNREMYNTVRVGVTFHSQSLQISSKLRVMKKDVILQIIARKSFHPNTRNSPQVNTPSEFKELTFSGGSSAEELSCYNGNSSNGVLLSRLVVWLVAWQIWARSTVELQFAPVRLVVAKHRDTAVAGWSTGLWVRREKIKMTVYFGVDTCSCSSRIEETLNVNVEPCWPRLKNQDESTQHEGQDESTQHEGQDELTWDETRVESDLAKGLGELVPIEYRGKLVQTEGRARLPRTKTESNRFGSKN</sequence>
<reference evidence="2 3" key="1">
    <citation type="journal article" date="2023" name="Life. Sci Alliance">
        <title>Evolutionary insights into 3D genome organization and epigenetic landscape of Vigna mungo.</title>
        <authorList>
            <person name="Junaid A."/>
            <person name="Singh B."/>
            <person name="Bhatia S."/>
        </authorList>
    </citation>
    <scope>NUCLEOTIDE SEQUENCE [LARGE SCALE GENOMIC DNA]</scope>
    <source>
        <strain evidence="2">Urdbean</strain>
    </source>
</reference>
<dbReference type="EMBL" id="CP144699">
    <property type="protein sequence ID" value="WVZ19657.1"/>
    <property type="molecule type" value="Genomic_DNA"/>
</dbReference>
<keyword evidence="3" id="KW-1185">Reference proteome</keyword>
<dbReference type="Proteomes" id="UP001374535">
    <property type="component" value="Chromosome 2"/>
</dbReference>
<evidence type="ECO:0000256" key="1">
    <source>
        <dbReference type="SAM" id="MobiDB-lite"/>
    </source>
</evidence>
<organism evidence="2 3">
    <name type="scientific">Vigna mungo</name>
    <name type="common">Black gram</name>
    <name type="synonym">Phaseolus mungo</name>
    <dbReference type="NCBI Taxonomy" id="3915"/>
    <lineage>
        <taxon>Eukaryota</taxon>
        <taxon>Viridiplantae</taxon>
        <taxon>Streptophyta</taxon>
        <taxon>Embryophyta</taxon>
        <taxon>Tracheophyta</taxon>
        <taxon>Spermatophyta</taxon>
        <taxon>Magnoliopsida</taxon>
        <taxon>eudicotyledons</taxon>
        <taxon>Gunneridae</taxon>
        <taxon>Pentapetalae</taxon>
        <taxon>rosids</taxon>
        <taxon>fabids</taxon>
        <taxon>Fabales</taxon>
        <taxon>Fabaceae</taxon>
        <taxon>Papilionoideae</taxon>
        <taxon>50 kb inversion clade</taxon>
        <taxon>NPAAA clade</taxon>
        <taxon>indigoferoid/millettioid clade</taxon>
        <taxon>Phaseoleae</taxon>
        <taxon>Vigna</taxon>
    </lineage>
</organism>
<evidence type="ECO:0000313" key="2">
    <source>
        <dbReference type="EMBL" id="WVZ19657.1"/>
    </source>
</evidence>